<dbReference type="Gene3D" id="3.40.50.720">
    <property type="entry name" value="NAD(P)-binding Rossmann-like Domain"/>
    <property type="match status" value="1"/>
</dbReference>
<evidence type="ECO:0000313" key="3">
    <source>
        <dbReference type="Proteomes" id="UP001491552"/>
    </source>
</evidence>
<reference evidence="2 3" key="1">
    <citation type="submission" date="2024-03" db="EMBL/GenBank/DDBJ databases">
        <title>Human intestinal bacterial collection.</title>
        <authorList>
            <person name="Pauvert C."/>
            <person name="Hitch T.C.A."/>
            <person name="Clavel T."/>
        </authorList>
    </citation>
    <scope>NUCLEOTIDE SEQUENCE [LARGE SCALE GENOMIC DNA]</scope>
    <source>
        <strain evidence="2 3">CLA-AA-H192</strain>
    </source>
</reference>
<sequence length="350" mass="37792">MYDKYLVTGATGFLGRAVAERLVRRRAQVYALVLQNDPYINLLPKEVHTVIGDVCAKNSLADFFADADSRTCVIHCAGIVSVASRPGPRLYQVNVGGTGQLLQQCMAHKVGKLVYVSSVHAIPEQPKGCPITENCEFSPGLVDGDYAKSKAAATELVYDAAACGLNASIVFPSGIIGPDDLQGGSFTSMARSFLAGKLPFAVRGGYDFVDVRDVANGILACSESGEPGKGYILSGHYVTIRRMLQIIGAAAKRRYRPICLPLGLARLAAPYYERRSLKDRKPLFFTPYSISVLASNGCFSHAAASKCFAYQPRPLEQTLRDMAAWLIAQKEAGKALPHLIRRPTISGARC</sequence>
<dbReference type="InterPro" id="IPR036291">
    <property type="entry name" value="NAD(P)-bd_dom_sf"/>
</dbReference>
<gene>
    <name evidence="2" type="ORF">WMO66_12650</name>
</gene>
<evidence type="ECO:0000259" key="1">
    <source>
        <dbReference type="Pfam" id="PF01370"/>
    </source>
</evidence>
<dbReference type="EMBL" id="JBBMFF010000258">
    <property type="protein sequence ID" value="MEQ2512082.1"/>
    <property type="molecule type" value="Genomic_DNA"/>
</dbReference>
<evidence type="ECO:0000313" key="2">
    <source>
        <dbReference type="EMBL" id="MEQ2512082.1"/>
    </source>
</evidence>
<dbReference type="InterPro" id="IPR001509">
    <property type="entry name" value="Epimerase_deHydtase"/>
</dbReference>
<keyword evidence="3" id="KW-1185">Reference proteome</keyword>
<dbReference type="SUPFAM" id="SSF51735">
    <property type="entry name" value="NAD(P)-binding Rossmann-fold domains"/>
    <property type="match status" value="1"/>
</dbReference>
<dbReference type="RefSeq" id="WP_349136785.1">
    <property type="nucleotide sequence ID" value="NZ_JBBMFF010000258.1"/>
</dbReference>
<dbReference type="PANTHER" id="PTHR48079:SF6">
    <property type="entry name" value="NAD(P)-BINDING DOMAIN-CONTAINING PROTEIN-RELATED"/>
    <property type="match status" value="1"/>
</dbReference>
<name>A0ABV1G9I0_9FIRM</name>
<dbReference type="PANTHER" id="PTHR48079">
    <property type="entry name" value="PROTEIN YEEZ"/>
    <property type="match status" value="1"/>
</dbReference>
<organism evidence="2 3">
    <name type="scientific">Faecousia intestinalis</name>
    <dbReference type="NCBI Taxonomy" id="3133167"/>
    <lineage>
        <taxon>Bacteria</taxon>
        <taxon>Bacillati</taxon>
        <taxon>Bacillota</taxon>
        <taxon>Clostridia</taxon>
        <taxon>Eubacteriales</taxon>
        <taxon>Oscillospiraceae</taxon>
        <taxon>Faecousia</taxon>
    </lineage>
</organism>
<dbReference type="Proteomes" id="UP001491552">
    <property type="component" value="Unassembled WGS sequence"/>
</dbReference>
<dbReference type="Pfam" id="PF01370">
    <property type="entry name" value="Epimerase"/>
    <property type="match status" value="1"/>
</dbReference>
<dbReference type="InterPro" id="IPR051783">
    <property type="entry name" value="NAD(P)-dependent_oxidoreduct"/>
</dbReference>
<comment type="caution">
    <text evidence="2">The sequence shown here is derived from an EMBL/GenBank/DDBJ whole genome shotgun (WGS) entry which is preliminary data.</text>
</comment>
<feature type="domain" description="NAD-dependent epimerase/dehydratase" evidence="1">
    <location>
        <begin position="6"/>
        <end position="229"/>
    </location>
</feature>
<proteinExistence type="predicted"/>
<protein>
    <submittedName>
        <fullName evidence="2">NAD-dependent epimerase/dehydratase family protein</fullName>
    </submittedName>
</protein>
<accession>A0ABV1G9I0</accession>